<dbReference type="Gene3D" id="2.60.40.790">
    <property type="match status" value="1"/>
</dbReference>
<dbReference type="PANTHER" id="PTHR11527">
    <property type="entry name" value="HEAT-SHOCK PROTEIN 20 FAMILY MEMBER"/>
    <property type="match status" value="1"/>
</dbReference>
<dbReference type="EMBL" id="FNFM01000006">
    <property type="protein sequence ID" value="SDK31326.1"/>
    <property type="molecule type" value="Genomic_DNA"/>
</dbReference>
<dbReference type="Proteomes" id="UP000199213">
    <property type="component" value="Unassembled WGS sequence"/>
</dbReference>
<evidence type="ECO:0000256" key="1">
    <source>
        <dbReference type="PROSITE-ProRule" id="PRU00285"/>
    </source>
</evidence>
<dbReference type="AlphaFoldDB" id="A0A1G9AVJ5"/>
<dbReference type="InterPro" id="IPR008978">
    <property type="entry name" value="HSP20-like_chaperone"/>
</dbReference>
<reference evidence="6" key="1">
    <citation type="submission" date="2016-10" db="EMBL/GenBank/DDBJ databases">
        <authorList>
            <person name="Varghese N."/>
            <person name="Submissions S."/>
        </authorList>
    </citation>
    <scope>NUCLEOTIDE SEQUENCE [LARGE SCALE GENOMIC DNA]</scope>
    <source>
        <strain evidence="6">DSM 45460</strain>
    </source>
</reference>
<dbReference type="Pfam" id="PF00011">
    <property type="entry name" value="HSP20"/>
    <property type="match status" value="1"/>
</dbReference>
<organism evidence="5 6">
    <name type="scientific">Actinopolyspora mzabensis</name>
    <dbReference type="NCBI Taxonomy" id="995066"/>
    <lineage>
        <taxon>Bacteria</taxon>
        <taxon>Bacillati</taxon>
        <taxon>Actinomycetota</taxon>
        <taxon>Actinomycetes</taxon>
        <taxon>Actinopolysporales</taxon>
        <taxon>Actinopolysporaceae</taxon>
        <taxon>Actinopolyspora</taxon>
    </lineage>
</organism>
<keyword evidence="6" id="KW-1185">Reference proteome</keyword>
<dbReference type="CDD" id="cd06464">
    <property type="entry name" value="ACD_sHsps-like"/>
    <property type="match status" value="1"/>
</dbReference>
<dbReference type="InterPro" id="IPR031107">
    <property type="entry name" value="Small_HSP"/>
</dbReference>
<comment type="similarity">
    <text evidence="1 2">Belongs to the small heat shock protein (HSP20) family.</text>
</comment>
<feature type="region of interest" description="Disordered" evidence="3">
    <location>
        <begin position="100"/>
        <end position="123"/>
    </location>
</feature>
<protein>
    <submittedName>
        <fullName evidence="5">HSP20 family protein</fullName>
    </submittedName>
</protein>
<dbReference type="SUPFAM" id="SSF49764">
    <property type="entry name" value="HSP20-like chaperones"/>
    <property type="match status" value="1"/>
</dbReference>
<dbReference type="InterPro" id="IPR002068">
    <property type="entry name" value="A-crystallin/Hsp20_dom"/>
</dbReference>
<evidence type="ECO:0000313" key="5">
    <source>
        <dbReference type="EMBL" id="SDK31326.1"/>
    </source>
</evidence>
<evidence type="ECO:0000313" key="6">
    <source>
        <dbReference type="Proteomes" id="UP000199213"/>
    </source>
</evidence>
<evidence type="ECO:0000256" key="2">
    <source>
        <dbReference type="RuleBase" id="RU003616"/>
    </source>
</evidence>
<name>A0A1G9AVJ5_ACTMZ</name>
<dbReference type="PROSITE" id="PS01031">
    <property type="entry name" value="SHSP"/>
    <property type="match status" value="1"/>
</dbReference>
<evidence type="ECO:0000256" key="3">
    <source>
        <dbReference type="SAM" id="MobiDB-lite"/>
    </source>
</evidence>
<feature type="domain" description="SHSP" evidence="4">
    <location>
        <begin position="49"/>
        <end position="158"/>
    </location>
</feature>
<gene>
    <name evidence="5" type="ORF">SAMN04487820_106273</name>
</gene>
<sequence>MAEPVPVRRGERSPMSSRAMPSFWQEPFRELEDIWDRMERMFDPGWSTTRAGGMWQPLVDVAETEDAYEFEVELPGVNREDVSVEVRDHELWITGEMRERERSGVMHRQTRRTGSFSYRSSLPAGVDSQNVEAKLDNGVLTVRVKKSEQTKPHRVEIQ</sequence>
<proteinExistence type="inferred from homology"/>
<evidence type="ECO:0000259" key="4">
    <source>
        <dbReference type="PROSITE" id="PS01031"/>
    </source>
</evidence>
<accession>A0A1G9AVJ5</accession>